<dbReference type="Proteomes" id="UP001344447">
    <property type="component" value="Unassembled WGS sequence"/>
</dbReference>
<dbReference type="AlphaFoldDB" id="A0AAN7YT94"/>
<evidence type="ECO:0000313" key="3">
    <source>
        <dbReference type="Proteomes" id="UP001344447"/>
    </source>
</evidence>
<name>A0AAN7YT94_9MYCE</name>
<keyword evidence="3" id="KW-1185">Reference proteome</keyword>
<dbReference type="CDD" id="cd17039">
    <property type="entry name" value="Ubl_ubiquitin_like"/>
    <property type="match status" value="1"/>
</dbReference>
<dbReference type="PROSITE" id="PS50053">
    <property type="entry name" value="UBIQUITIN_2"/>
    <property type="match status" value="1"/>
</dbReference>
<comment type="caution">
    <text evidence="2">The sequence shown here is derived from an EMBL/GenBank/DDBJ whole genome shotgun (WGS) entry which is preliminary data.</text>
</comment>
<feature type="domain" description="Ubiquitin-like" evidence="1">
    <location>
        <begin position="67"/>
        <end position="140"/>
    </location>
</feature>
<dbReference type="InterPro" id="IPR029071">
    <property type="entry name" value="Ubiquitin-like_domsf"/>
</dbReference>
<evidence type="ECO:0000259" key="1">
    <source>
        <dbReference type="PROSITE" id="PS50053"/>
    </source>
</evidence>
<evidence type="ECO:0000313" key="2">
    <source>
        <dbReference type="EMBL" id="KAK5579421.1"/>
    </source>
</evidence>
<dbReference type="SMART" id="SM00213">
    <property type="entry name" value="UBQ"/>
    <property type="match status" value="1"/>
</dbReference>
<accession>A0AAN7YT94</accession>
<dbReference type="SUPFAM" id="SSF54236">
    <property type="entry name" value="Ubiquitin-like"/>
    <property type="match status" value="1"/>
</dbReference>
<organism evidence="2 3">
    <name type="scientific">Dictyostelium firmibasis</name>
    <dbReference type="NCBI Taxonomy" id="79012"/>
    <lineage>
        <taxon>Eukaryota</taxon>
        <taxon>Amoebozoa</taxon>
        <taxon>Evosea</taxon>
        <taxon>Eumycetozoa</taxon>
        <taxon>Dictyostelia</taxon>
        <taxon>Dictyosteliales</taxon>
        <taxon>Dictyosteliaceae</taxon>
        <taxon>Dictyostelium</taxon>
    </lineage>
</organism>
<gene>
    <name evidence="2" type="ORF">RB653_009104</name>
</gene>
<dbReference type="Gene3D" id="3.10.20.90">
    <property type="entry name" value="Phosphatidylinositol 3-kinase Catalytic Subunit, Chain A, domain 1"/>
    <property type="match status" value="1"/>
</dbReference>
<reference evidence="2 3" key="1">
    <citation type="submission" date="2023-11" db="EMBL/GenBank/DDBJ databases">
        <title>Dfirmibasis_genome.</title>
        <authorList>
            <person name="Edelbroek B."/>
            <person name="Kjellin J."/>
            <person name="Jerlstrom-Hultqvist J."/>
            <person name="Soderbom F."/>
        </authorList>
    </citation>
    <scope>NUCLEOTIDE SEQUENCE [LARGE SCALE GENOMIC DNA]</scope>
    <source>
        <strain evidence="2 3">TNS-C-14</strain>
    </source>
</reference>
<proteinExistence type="predicted"/>
<dbReference type="InterPro" id="IPR000626">
    <property type="entry name" value="Ubiquitin-like_dom"/>
</dbReference>
<dbReference type="Pfam" id="PF00240">
    <property type="entry name" value="ubiquitin"/>
    <property type="match status" value="1"/>
</dbReference>
<sequence>MDPLLKTGLESLLNIKIENESPTISFKEYSSIVHGVNHNLTNIDNNKNNNNNLKEFNSKFFNPTDNVTIYIRHISGKTFEMKTNLNYSLSDIKKQFFENYEKSIKSSDISLYYNGNKLNDNKSLAEYNIRCESTLALFIKNSKYSIINTFDPHYNYDFSGIIDIPNSFKRGGYFYQRPCGSFRYALLVLGRFNEPNEVWLGHTGRAGFGEWAVTYHNSISDENCLTTPSFDDIKKESFTFNYNGDNYYLIFQNRVNTSTITRVVIKNVEYWKSPNSSSDHIRPYSICIGRI</sequence>
<dbReference type="EMBL" id="JAVFKY010000003">
    <property type="protein sequence ID" value="KAK5579421.1"/>
    <property type="molecule type" value="Genomic_DNA"/>
</dbReference>
<protein>
    <recommendedName>
        <fullName evidence="1">Ubiquitin-like domain-containing protein</fullName>
    </recommendedName>
</protein>
<dbReference type="PANTHER" id="PTHR36649:SF28">
    <property type="entry name" value="UBIQUITIN-LIKE DOMAIN-CONTAINING PROTEIN"/>
    <property type="match status" value="1"/>
</dbReference>
<dbReference type="PANTHER" id="PTHR36649">
    <property type="entry name" value="UBIQUITIN-LIKE DOMAIN-CONTAINING PROTEIN"/>
    <property type="match status" value="1"/>
</dbReference>